<reference evidence="2 3" key="1">
    <citation type="submission" date="2017-03" db="EMBL/GenBank/DDBJ databases">
        <title>Genome sequence of Geothermobacter sp. EPR-M, Deep-Sea Iron Reducer.</title>
        <authorList>
            <person name="Tully B."/>
            <person name="Savalia P."/>
            <person name="Abuyen K."/>
            <person name="Baughan C."/>
            <person name="Romero E."/>
            <person name="Ronkowski C."/>
            <person name="Torres B."/>
            <person name="Tremblay J."/>
            <person name="Trujillo A."/>
            <person name="Tyler M."/>
            <person name="Perez-Rodriguez I."/>
            <person name="Amend J."/>
        </authorList>
    </citation>
    <scope>NUCLEOTIDE SEQUENCE [LARGE SCALE GENOMIC DNA]</scope>
    <source>
        <strain evidence="2 3">EPR-M</strain>
    </source>
</reference>
<evidence type="ECO:0000313" key="2">
    <source>
        <dbReference type="EMBL" id="ORJ57497.1"/>
    </source>
</evidence>
<keyword evidence="3" id="KW-1185">Reference proteome</keyword>
<gene>
    <name evidence="2" type="ORF">B5V00_13690</name>
</gene>
<dbReference type="Proteomes" id="UP000193136">
    <property type="component" value="Unassembled WGS sequence"/>
</dbReference>
<comment type="caution">
    <text evidence="2">The sequence shown here is derived from an EMBL/GenBank/DDBJ whole genome shotgun (WGS) entry which is preliminary data.</text>
</comment>
<dbReference type="EMBL" id="NAAD01000019">
    <property type="protein sequence ID" value="ORJ57497.1"/>
    <property type="molecule type" value="Genomic_DNA"/>
</dbReference>
<dbReference type="STRING" id="1969733.B5V00_13690"/>
<dbReference type="CDD" id="cd01127">
    <property type="entry name" value="TrwB_TraG_TraD_VirD4"/>
    <property type="match status" value="1"/>
</dbReference>
<feature type="domain" description="TraG P-loop" evidence="1">
    <location>
        <begin position="436"/>
        <end position="808"/>
    </location>
</feature>
<dbReference type="PANTHER" id="PTHR38467:SF1">
    <property type="entry name" value="CONJUGATIVE TRANSFER: ASSEMBLY"/>
    <property type="match status" value="1"/>
</dbReference>
<dbReference type="OrthoDB" id="9816422at2"/>
<dbReference type="Pfam" id="PF11130">
    <property type="entry name" value="TraC_F_IV"/>
    <property type="match status" value="1"/>
</dbReference>
<dbReference type="Pfam" id="PF19044">
    <property type="entry name" value="P-loop_TraG"/>
    <property type="match status" value="1"/>
</dbReference>
<dbReference type="InterPro" id="IPR053155">
    <property type="entry name" value="F-pilin_assembly_TraC"/>
</dbReference>
<dbReference type="RefSeq" id="WP_085011378.1">
    <property type="nucleotide sequence ID" value="NZ_NAAD01000019.1"/>
</dbReference>
<evidence type="ECO:0000313" key="3">
    <source>
        <dbReference type="Proteomes" id="UP000193136"/>
    </source>
</evidence>
<dbReference type="PANTHER" id="PTHR38467">
    <property type="match status" value="1"/>
</dbReference>
<organism evidence="2 3">
    <name type="scientific">Geothermobacter hydrogeniphilus</name>
    <dbReference type="NCBI Taxonomy" id="1969733"/>
    <lineage>
        <taxon>Bacteria</taxon>
        <taxon>Pseudomonadati</taxon>
        <taxon>Thermodesulfobacteriota</taxon>
        <taxon>Desulfuromonadia</taxon>
        <taxon>Desulfuromonadales</taxon>
        <taxon>Geothermobacteraceae</taxon>
        <taxon>Geothermobacter</taxon>
    </lineage>
</organism>
<dbReference type="InterPro" id="IPR027417">
    <property type="entry name" value="P-loop_NTPase"/>
</dbReference>
<dbReference type="InterPro" id="IPR043964">
    <property type="entry name" value="P-loop_TraG"/>
</dbReference>
<evidence type="ECO:0000259" key="1">
    <source>
        <dbReference type="Pfam" id="PF19044"/>
    </source>
</evidence>
<protein>
    <submittedName>
        <fullName evidence="2">Conjugal transfer protein TraC</fullName>
    </submittedName>
</protein>
<sequence>MALISLLFGDGGLRKKEVEAAARRNKLSDYLPYIAYDPETKLYLNSDDTVGMLWECVPAVFAGEKTILSMEGLLRVAFPKGAILQFILHADPYIEPILDAFQETKKRDGELFRKVAQSLTDHFRQGAKGEWATGQILRNFRLFVAAKWPRENGGNLGEIGSMCSEALTGAGLAPRDVRPEELLEWLRRLLNDDPTGNLSLYDDTVPIRKQAILSETVIQKRMDHLRIGKKQWRSLTPKSYPQEVGPLRTNRLFGGVEGASSDADQIPSPFLYSLTVLLEDQKTKLHAKCNAILIQQGAGSFAPSLARKKEEYTWATGEADKGTRFFRIIPVLWVYDEPSRCRRSLDRARRLWEDQNYLMQEDRGILPILLISSLPFGLYDTGKNVDQLERDYIVPVDTISVVVPNQGDFSGMGRPEMLFLARKGQVAALDMFDPGATNHNAYLAATSGGGKSFLINYLVTNYFASGAKIRIIDIGFSYKKMTRLAGARFLDFSDETNICINPFTNIIEPENDIPVIAPIIAQMVYSSTDEEPTETEMSLLKNAVNWAWQQEGTGAGVDQIHHYLAHFKQIGRTNGEIAQAAEKLAFNITDFTSKGPYGRFFNGPSTFNISDDDFVVLELEHLEQKKELFKVVTLQIINAVTKDLYLSNRQDPRFIIFDEAWKFLGRSAHLREVIEEGYRRARKFKGSFNIVTQSILDIKQFGPVGDVIWANSAFKFFLESGDFSRAESEKLITYDSFTMNMLKGIRSRKKVYSEIFMDTPFGCGVSRLVVDPFSYYAYTSDADEIAEIEMMVKGGLSYVEAIQAMVEKYRRHG</sequence>
<dbReference type="Gene3D" id="3.40.50.300">
    <property type="entry name" value="P-loop containing nucleotide triphosphate hydrolases"/>
    <property type="match status" value="1"/>
</dbReference>
<name>A0A1X0XX84_9BACT</name>
<dbReference type="Gene3D" id="1.10.8.730">
    <property type="match status" value="1"/>
</dbReference>
<dbReference type="SUPFAM" id="SSF52540">
    <property type="entry name" value="P-loop containing nucleoside triphosphate hydrolases"/>
    <property type="match status" value="1"/>
</dbReference>
<dbReference type="AlphaFoldDB" id="A0A1X0XX84"/>
<accession>A0A1X0XX84</accession>
<proteinExistence type="predicted"/>
<dbReference type="InterPro" id="IPR025955">
    <property type="entry name" value="TraC/Conjuga_ATPase"/>
</dbReference>